<gene>
    <name evidence="2" type="ORF">F384_13040</name>
</gene>
<evidence type="ECO:0000259" key="1">
    <source>
        <dbReference type="Pfam" id="PF11726"/>
    </source>
</evidence>
<name>A0A0F6TVI0_CITAM</name>
<dbReference type="KEGG" id="cama:F384_13040"/>
<evidence type="ECO:0000313" key="3">
    <source>
        <dbReference type="Proteomes" id="UP000034085"/>
    </source>
</evidence>
<dbReference type="EMBL" id="CP011132">
    <property type="protein sequence ID" value="AKE59416.1"/>
    <property type="molecule type" value="Genomic_DNA"/>
</dbReference>
<reference evidence="2 3" key="1">
    <citation type="journal article" date="2013" name="Appl. Microbiol. Biotechnol.">
        <title>Glycerol assimilation and production of 1,3-propanediol by Citrobacter amalonaticus Y19.</title>
        <authorList>
            <person name="Ainala S.K."/>
            <person name="Ashok S."/>
            <person name="Ko Y."/>
            <person name="Park S."/>
        </authorList>
    </citation>
    <scope>NUCLEOTIDE SEQUENCE [LARGE SCALE GENOMIC DNA]</scope>
    <source>
        <strain evidence="2 3">Y19</strain>
    </source>
</reference>
<dbReference type="Pfam" id="PF11726">
    <property type="entry name" value="YagK_YfjJ_C"/>
    <property type="match status" value="1"/>
</dbReference>
<feature type="domain" description="YagK/YfjJ C-terminal" evidence="1">
    <location>
        <begin position="24"/>
        <end position="202"/>
    </location>
</feature>
<dbReference type="RefSeq" id="WP_046483374.1">
    <property type="nucleotide sequence ID" value="NZ_CP011132.1"/>
</dbReference>
<dbReference type="InterPro" id="IPR057271">
    <property type="entry name" value="YagK_YfjJ_C"/>
</dbReference>
<accession>A0A0F6TVI0</accession>
<evidence type="ECO:0000313" key="2">
    <source>
        <dbReference type="EMBL" id="AKE59416.1"/>
    </source>
</evidence>
<sequence length="204" mass="24363">MMNEKKYNPHYLDKITHVIDKALGEHPRTLAVRIDLHLSPDWYDNEMITCYPNLSENVMARFTRSLKAKIEHYRYRISKEGKRAHPCTLRYFWVKEINDAVFPHYHVVIFLNKDLFWKLGNVTGDKQCLWTMISDAWLSALDVSAYNEYYRLVHFPQQGVYILDYNSSEYLIQFDKLFSRLSYLAKERTKIYSPDKRSMGCSQK</sequence>
<proteinExistence type="predicted"/>
<dbReference type="HOGENOM" id="CLU_086947_0_0_6"/>
<dbReference type="AlphaFoldDB" id="A0A0F6TVI0"/>
<protein>
    <recommendedName>
        <fullName evidence="1">YagK/YfjJ C-terminal domain-containing protein</fullName>
    </recommendedName>
</protein>
<dbReference type="Proteomes" id="UP000034085">
    <property type="component" value="Chromosome"/>
</dbReference>
<dbReference type="PATRIC" id="fig|1261127.3.peg.2742"/>
<organism evidence="2 3">
    <name type="scientific">Citrobacter amalonaticus Y19</name>
    <dbReference type="NCBI Taxonomy" id="1261127"/>
    <lineage>
        <taxon>Bacteria</taxon>
        <taxon>Pseudomonadati</taxon>
        <taxon>Pseudomonadota</taxon>
        <taxon>Gammaproteobacteria</taxon>
        <taxon>Enterobacterales</taxon>
        <taxon>Enterobacteriaceae</taxon>
        <taxon>Citrobacter</taxon>
    </lineage>
</organism>